<dbReference type="KEGG" id="buo:BRPE64_BCDS05810"/>
<dbReference type="AlphaFoldDB" id="R4X1X4"/>
<dbReference type="HOGENOM" id="CLU_3096506_0_0_4"/>
<evidence type="ECO:0000259" key="1">
    <source>
        <dbReference type="Pfam" id="PF00816"/>
    </source>
</evidence>
<dbReference type="Gene3D" id="4.10.430.10">
    <property type="entry name" value="Histone-like protein H-NS, C-terminal domain"/>
    <property type="match status" value="1"/>
</dbReference>
<protein>
    <recommendedName>
        <fullName evidence="1">DNA-binding protein H-NS-like C-terminal domain-containing protein</fullName>
    </recommendedName>
</protein>
<gene>
    <name evidence="2" type="ORF">BRPE64_BCDS05810</name>
</gene>
<dbReference type="SUPFAM" id="SSF81273">
    <property type="entry name" value="H-NS histone-like proteins"/>
    <property type="match status" value="1"/>
</dbReference>
<dbReference type="EMBL" id="AP013059">
    <property type="protein sequence ID" value="BAN25242.1"/>
    <property type="molecule type" value="Genomic_DNA"/>
</dbReference>
<feature type="domain" description="DNA-binding protein H-NS-like C-terminal" evidence="1">
    <location>
        <begin position="19"/>
        <end position="49"/>
    </location>
</feature>
<dbReference type="InterPro" id="IPR027444">
    <property type="entry name" value="H-NS_C_dom"/>
</dbReference>
<dbReference type="Proteomes" id="UP000013966">
    <property type="component" value="Chromosome 2"/>
</dbReference>
<dbReference type="PATRIC" id="fig|758793.3.peg.3487"/>
<evidence type="ECO:0000313" key="3">
    <source>
        <dbReference type="Proteomes" id="UP000013966"/>
    </source>
</evidence>
<organism evidence="2 3">
    <name type="scientific">Caballeronia insecticola</name>
    <dbReference type="NCBI Taxonomy" id="758793"/>
    <lineage>
        <taxon>Bacteria</taxon>
        <taxon>Pseudomonadati</taxon>
        <taxon>Pseudomonadota</taxon>
        <taxon>Betaproteobacteria</taxon>
        <taxon>Burkholderiales</taxon>
        <taxon>Burkholderiaceae</taxon>
        <taxon>Caballeronia</taxon>
    </lineage>
</organism>
<dbReference type="GO" id="GO:0003677">
    <property type="term" value="F:DNA binding"/>
    <property type="evidence" value="ECO:0007669"/>
    <property type="project" value="InterPro"/>
</dbReference>
<proteinExistence type="predicted"/>
<keyword evidence="3" id="KW-1185">Reference proteome</keyword>
<dbReference type="InterPro" id="IPR037150">
    <property type="entry name" value="H-NS_C_dom_sf"/>
</dbReference>
<accession>R4X1X4</accession>
<name>R4X1X4_9BURK</name>
<sequence>MPQLPSMPHSGGNAVPIFRNASGDTWDGLGDMPEWLKRAVHAGQDIEFYRV</sequence>
<dbReference type="Pfam" id="PF00816">
    <property type="entry name" value="Histone_HNS"/>
    <property type="match status" value="1"/>
</dbReference>
<reference evidence="2 3" key="1">
    <citation type="journal article" date="2013" name="Genome Announc.">
        <title>Complete Genome Sequence of Burkholderia sp. Strain RPE64, Bacterial Symbiont of the Bean Bug Riptortus pedestris.</title>
        <authorList>
            <person name="Shibata T.F."/>
            <person name="Maeda T."/>
            <person name="Nikoh N."/>
            <person name="Yamaguchi K."/>
            <person name="Oshima K."/>
            <person name="Hattori M."/>
            <person name="Nishiyama T."/>
            <person name="Hasebe M."/>
            <person name="Fukatsu T."/>
            <person name="Kikuchi Y."/>
            <person name="Shigenobu S."/>
        </authorList>
    </citation>
    <scope>NUCLEOTIDE SEQUENCE [LARGE SCALE GENOMIC DNA]</scope>
</reference>
<reference evidence="2 3" key="2">
    <citation type="journal article" date="2018" name="Int. J. Syst. Evol. Microbiol.">
        <title>Burkholderia insecticola sp. nov., a gut symbiotic bacterium of the bean bug Riptortus pedestris.</title>
        <authorList>
            <person name="Takeshita K."/>
            <person name="Tamaki H."/>
            <person name="Ohbayashi T."/>
            <person name="Meng X.-Y."/>
            <person name="Sone T."/>
            <person name="Mitani Y."/>
            <person name="Peeters C."/>
            <person name="Kikuchi Y."/>
            <person name="Vandamme P."/>
        </authorList>
    </citation>
    <scope>NUCLEOTIDE SEQUENCE [LARGE SCALE GENOMIC DNA]</scope>
    <source>
        <strain evidence="2">RPE64</strain>
    </source>
</reference>
<evidence type="ECO:0000313" key="2">
    <source>
        <dbReference type="EMBL" id="BAN25242.1"/>
    </source>
</evidence>